<reference evidence="2 3" key="1">
    <citation type="submission" date="2016-07" db="EMBL/GenBank/DDBJ databases">
        <title>Genome sequencing of Vibrio scophthalmi strain VS-05, an isolated from Paralichthys olivaceus.</title>
        <authorList>
            <person name="Han H.-J."/>
        </authorList>
    </citation>
    <scope>NUCLEOTIDE SEQUENCE [LARGE SCALE GENOMIC DNA]</scope>
    <source>
        <strain evidence="2 3">VS-05</strain>
    </source>
</reference>
<evidence type="ECO:0000313" key="3">
    <source>
        <dbReference type="Proteomes" id="UP000092528"/>
    </source>
</evidence>
<accession>A0A1C7F697</accession>
<dbReference type="AlphaFoldDB" id="A0A1C7F697"/>
<feature type="coiled-coil region" evidence="1">
    <location>
        <begin position="163"/>
        <end position="228"/>
    </location>
</feature>
<evidence type="ECO:0000313" key="2">
    <source>
        <dbReference type="EMBL" id="ANU35655.1"/>
    </source>
</evidence>
<dbReference type="RefSeq" id="WP_065545107.1">
    <property type="nucleotide sequence ID" value="NZ_CP016414.1"/>
</dbReference>
<evidence type="ECO:0000256" key="1">
    <source>
        <dbReference type="SAM" id="Coils"/>
    </source>
</evidence>
<protein>
    <submittedName>
        <fullName evidence="2">Uncharacterized protein</fullName>
    </submittedName>
</protein>
<organism evidence="2 3">
    <name type="scientific">Vibrio scophthalmi</name>
    <dbReference type="NCBI Taxonomy" id="45658"/>
    <lineage>
        <taxon>Bacteria</taxon>
        <taxon>Pseudomonadati</taxon>
        <taxon>Pseudomonadota</taxon>
        <taxon>Gammaproteobacteria</taxon>
        <taxon>Vibrionales</taxon>
        <taxon>Vibrionaceae</taxon>
        <taxon>Vibrio</taxon>
    </lineage>
</organism>
<sequence>MSYTLKGLKERLKWITQSEKQAIWLKIYLKNRGWFDNSIYGDIFDTHGKEFLDLIRYEWGLLDNTANERERISKARSAWNSYSKETKNQTYSLSPDVTKRINYLAKKHDITRSRVIEELVKQTDDIDRLEGKIRKLLKVIEVKDDDGYSIKYLTQSINDVFNVNELKEELEAATEMLRNKEFEQDSPLELTDEKEYLRNELKELNIKLKKSKEDCAIYQEVAEKAKAELNEYLSS</sequence>
<proteinExistence type="predicted"/>
<keyword evidence="1" id="KW-0175">Coiled coil</keyword>
<name>A0A1C7F697_9VIBR</name>
<dbReference type="EMBL" id="CP016414">
    <property type="protein sequence ID" value="ANU35655.1"/>
    <property type="molecule type" value="Genomic_DNA"/>
</dbReference>
<dbReference type="Proteomes" id="UP000092528">
    <property type="component" value="Chromosome 1"/>
</dbReference>
<keyword evidence="3" id="KW-1185">Reference proteome</keyword>
<gene>
    <name evidence="2" type="ORF">VSVS05_00522</name>
</gene>